<name>A0A1R1JUE7_ALCXX</name>
<dbReference type="RefSeq" id="WP_076412012.1">
    <property type="nucleotide sequence ID" value="NZ_MJMN01000013.1"/>
</dbReference>
<dbReference type="EMBL" id="MJMN01000013">
    <property type="protein sequence ID" value="OMG87977.1"/>
    <property type="molecule type" value="Genomic_DNA"/>
</dbReference>
<dbReference type="AlphaFoldDB" id="A0A1R1JUE7"/>
<protein>
    <submittedName>
        <fullName evidence="1">Uncharacterized protein</fullName>
    </submittedName>
</protein>
<organism evidence="1 2">
    <name type="scientific">Alcaligenes xylosoxydans xylosoxydans</name>
    <name type="common">Achromobacter xylosoxidans</name>
    <dbReference type="NCBI Taxonomy" id="85698"/>
    <lineage>
        <taxon>Bacteria</taxon>
        <taxon>Pseudomonadati</taxon>
        <taxon>Pseudomonadota</taxon>
        <taxon>Betaproteobacteria</taxon>
        <taxon>Burkholderiales</taxon>
        <taxon>Alcaligenaceae</taxon>
        <taxon>Achromobacter</taxon>
    </lineage>
</organism>
<reference evidence="1 2" key="1">
    <citation type="submission" date="2016-09" db="EMBL/GenBank/DDBJ databases">
        <title>Phylogenomics of Achromobacter.</title>
        <authorList>
            <person name="Jeukens J."/>
            <person name="Freschi L."/>
            <person name="Vincent A.T."/>
            <person name="Emond-Rheault J.-G."/>
            <person name="Kukavica-Ibrulj I."/>
            <person name="Charette S.J."/>
            <person name="Levesque R.C."/>
        </authorList>
    </citation>
    <scope>NUCLEOTIDE SEQUENCE [LARGE SCALE GENOMIC DNA]</scope>
    <source>
        <strain evidence="1 2">AUS488</strain>
    </source>
</reference>
<comment type="caution">
    <text evidence="1">The sequence shown here is derived from an EMBL/GenBank/DDBJ whole genome shotgun (WGS) entry which is preliminary data.</text>
</comment>
<evidence type="ECO:0000313" key="2">
    <source>
        <dbReference type="Proteomes" id="UP000187251"/>
    </source>
</evidence>
<dbReference type="Proteomes" id="UP000187251">
    <property type="component" value="Unassembled WGS sequence"/>
</dbReference>
<proteinExistence type="predicted"/>
<accession>A0A1R1JUE7</accession>
<sequence>MPKTYPLEIESAGEDTYILMSRGHHDPHEFMRQARADGYEWPLGMPKHYWTKRIPASKDSGYSCYYVMVEKGTRGAFPTTYAHEAYGEERYEALCAQAHPDHKDGGAVYG</sequence>
<gene>
    <name evidence="1" type="ORF">BIZ92_10290</name>
</gene>
<evidence type="ECO:0000313" key="1">
    <source>
        <dbReference type="EMBL" id="OMG87977.1"/>
    </source>
</evidence>